<feature type="transmembrane region" description="Helical" evidence="1">
    <location>
        <begin position="43"/>
        <end position="60"/>
    </location>
</feature>
<name>A0A2A6DZT4_9BACL</name>
<dbReference type="Pfam" id="PF12670">
    <property type="entry name" value="DUF3792"/>
    <property type="match status" value="1"/>
</dbReference>
<feature type="transmembrane region" description="Helical" evidence="1">
    <location>
        <begin position="7"/>
        <end position="31"/>
    </location>
</feature>
<proteinExistence type="predicted"/>
<dbReference type="AlphaFoldDB" id="A0A2A6DZT4"/>
<organism evidence="2 3">
    <name type="scientific">Candidatus Reconcilbacillus cellulovorans</name>
    <dbReference type="NCBI Taxonomy" id="1906605"/>
    <lineage>
        <taxon>Bacteria</taxon>
        <taxon>Bacillati</taxon>
        <taxon>Bacillota</taxon>
        <taxon>Bacilli</taxon>
        <taxon>Bacillales</taxon>
        <taxon>Paenibacillaceae</taxon>
        <taxon>Candidatus Reconcilbacillus</taxon>
    </lineage>
</organism>
<evidence type="ECO:0000313" key="3">
    <source>
        <dbReference type="Proteomes" id="UP000243688"/>
    </source>
</evidence>
<sequence length="124" mass="12649">MHRIGTAFAVGMAVSFTCLGVFSAAFAGFLTATDLREQSLETAVYPIHAVAALIGGFAAARKTGVRGWYIGGCFGMAYAVAVLLVGFLAFDVPWTKHSLLTASISVPSGVLGGMIGVGSSKTSA</sequence>
<evidence type="ECO:0000256" key="1">
    <source>
        <dbReference type="SAM" id="Phobius"/>
    </source>
</evidence>
<protein>
    <recommendedName>
        <fullName evidence="4">TIGR04086 family membrane protein</fullName>
    </recommendedName>
</protein>
<dbReference type="Proteomes" id="UP000243688">
    <property type="component" value="Unassembled WGS sequence"/>
</dbReference>
<dbReference type="NCBIfam" id="TIGR04086">
    <property type="entry name" value="TIGR04086_membr"/>
    <property type="match status" value="1"/>
</dbReference>
<accession>A0A2A6DZT4</accession>
<evidence type="ECO:0000313" key="2">
    <source>
        <dbReference type="EMBL" id="PDO10245.1"/>
    </source>
</evidence>
<keyword evidence="1" id="KW-0472">Membrane</keyword>
<dbReference type="InterPro" id="IPR023804">
    <property type="entry name" value="DUF3792_TM"/>
</dbReference>
<evidence type="ECO:0008006" key="4">
    <source>
        <dbReference type="Google" id="ProtNLM"/>
    </source>
</evidence>
<feature type="transmembrane region" description="Helical" evidence="1">
    <location>
        <begin position="67"/>
        <end position="90"/>
    </location>
</feature>
<comment type="caution">
    <text evidence="2">The sequence shown here is derived from an EMBL/GenBank/DDBJ whole genome shotgun (WGS) entry which is preliminary data.</text>
</comment>
<reference evidence="2 3" key="1">
    <citation type="submission" date="2016-12" db="EMBL/GenBank/DDBJ databases">
        <title>Candidatus Reconcilibacillus cellulovorans genome.</title>
        <authorList>
            <person name="Kolinko S."/>
            <person name="Wu Y.-W."/>
            <person name="Tachea F."/>
            <person name="Denzel E."/>
            <person name="Hiras J."/>
            <person name="Baecker N."/>
            <person name="Chan L.J."/>
            <person name="Eichorst S.A."/>
            <person name="Frey D."/>
            <person name="Adams P.D."/>
            <person name="Pray T."/>
            <person name="Tanjore D."/>
            <person name="Petzold C.J."/>
            <person name="Gladden J.M."/>
            <person name="Simmons B.A."/>
            <person name="Singer S.W."/>
        </authorList>
    </citation>
    <scope>NUCLEOTIDE SEQUENCE [LARGE SCALE GENOMIC DNA]</scope>
    <source>
        <strain evidence="2">JTherm</strain>
    </source>
</reference>
<dbReference type="EMBL" id="MOXJ01000017">
    <property type="protein sequence ID" value="PDO10245.1"/>
    <property type="molecule type" value="Genomic_DNA"/>
</dbReference>
<keyword evidence="1" id="KW-1133">Transmembrane helix</keyword>
<keyword evidence="1" id="KW-0812">Transmembrane</keyword>
<gene>
    <name evidence="2" type="ORF">BLM47_08320</name>
</gene>